<feature type="region of interest" description="Disordered" evidence="1">
    <location>
        <begin position="232"/>
        <end position="254"/>
    </location>
</feature>
<proteinExistence type="predicted"/>
<accession>A0A3D9L040</accession>
<dbReference type="RefSeq" id="WP_170148111.1">
    <property type="nucleotide sequence ID" value="NZ_QREG01000023.1"/>
</dbReference>
<evidence type="ECO:0000313" key="3">
    <source>
        <dbReference type="Proteomes" id="UP000256779"/>
    </source>
</evidence>
<reference evidence="2 3" key="1">
    <citation type="submission" date="2018-07" db="EMBL/GenBank/DDBJ databases">
        <title>Genomic Encyclopedia of Type Strains, Phase IV (KMG-IV): sequencing the most valuable type-strain genomes for metagenomic binning, comparative biology and taxonomic classification.</title>
        <authorList>
            <person name="Goeker M."/>
        </authorList>
    </citation>
    <scope>NUCLEOTIDE SEQUENCE [LARGE SCALE GENOMIC DNA]</scope>
    <source>
        <strain evidence="2 3">DSM 4134</strain>
    </source>
</reference>
<feature type="compositionally biased region" description="Acidic residues" evidence="1">
    <location>
        <begin position="235"/>
        <end position="254"/>
    </location>
</feature>
<evidence type="ECO:0000313" key="2">
    <source>
        <dbReference type="EMBL" id="RED93903.1"/>
    </source>
</evidence>
<organism evidence="2 3">
    <name type="scientific">Marinoscillum furvescens DSM 4134</name>
    <dbReference type="NCBI Taxonomy" id="1122208"/>
    <lineage>
        <taxon>Bacteria</taxon>
        <taxon>Pseudomonadati</taxon>
        <taxon>Bacteroidota</taxon>
        <taxon>Cytophagia</taxon>
        <taxon>Cytophagales</taxon>
        <taxon>Reichenbachiellaceae</taxon>
        <taxon>Marinoscillum</taxon>
    </lineage>
</organism>
<evidence type="ECO:0000256" key="1">
    <source>
        <dbReference type="SAM" id="MobiDB-lite"/>
    </source>
</evidence>
<comment type="caution">
    <text evidence="2">The sequence shown here is derived from an EMBL/GenBank/DDBJ whole genome shotgun (WGS) entry which is preliminary data.</text>
</comment>
<protein>
    <submittedName>
        <fullName evidence="2">Uncharacterized protein DUF4382</fullName>
    </submittedName>
</protein>
<dbReference type="AlphaFoldDB" id="A0A3D9L040"/>
<dbReference type="Proteomes" id="UP000256779">
    <property type="component" value="Unassembled WGS sequence"/>
</dbReference>
<name>A0A3D9L040_MARFU</name>
<gene>
    <name evidence="2" type="ORF">C7460_12383</name>
</gene>
<sequence>MREIKNLIAVITLIATAIMFQSCTEDEVGAESTGQAQMEMKAVTTNGTTSSGRTLTTGFTFTEVMVGVTEIEFETLEEEELEEGEDGEEVEAEDEEIEYEGRFIVDLLAGTSNPDFGLAALSTGTYQEIEVEMEPILEGNQTVRIKLFFEDASTSDTVYVEFETSEELEFEFEDESGFTIDAGAVNAILIQLDLDKLFAGVDLSSATADEDGVIRITDTSNEQLTDMLVDKLEDAMEAEEEDEEDDEEDESDND</sequence>
<dbReference type="EMBL" id="QREG01000023">
    <property type="protein sequence ID" value="RED93903.1"/>
    <property type="molecule type" value="Genomic_DNA"/>
</dbReference>
<keyword evidence="3" id="KW-1185">Reference proteome</keyword>
<dbReference type="PROSITE" id="PS51257">
    <property type="entry name" value="PROKAR_LIPOPROTEIN"/>
    <property type="match status" value="1"/>
</dbReference>
<feature type="region of interest" description="Disordered" evidence="1">
    <location>
        <begin position="76"/>
        <end position="95"/>
    </location>
</feature>